<dbReference type="EMBL" id="VZOK01000004">
    <property type="protein sequence ID" value="KAB0640712.1"/>
    <property type="molecule type" value="Genomic_DNA"/>
</dbReference>
<dbReference type="Proteomes" id="UP000473470">
    <property type="component" value="Unassembled WGS sequence"/>
</dbReference>
<organism evidence="1 2">
    <name type="scientific">Burkholderia stagnalis</name>
    <dbReference type="NCBI Taxonomy" id="1503054"/>
    <lineage>
        <taxon>Bacteria</taxon>
        <taxon>Pseudomonadati</taxon>
        <taxon>Pseudomonadota</taxon>
        <taxon>Betaproteobacteria</taxon>
        <taxon>Burkholderiales</taxon>
        <taxon>Burkholderiaceae</taxon>
        <taxon>Burkholderia</taxon>
        <taxon>Burkholderia cepacia complex</taxon>
    </lineage>
</organism>
<dbReference type="RefSeq" id="WP_150998539.1">
    <property type="nucleotide sequence ID" value="NZ_CABVPM010000001.1"/>
</dbReference>
<evidence type="ECO:0000313" key="1">
    <source>
        <dbReference type="EMBL" id="KAB0640712.1"/>
    </source>
</evidence>
<comment type="caution">
    <text evidence="1">The sequence shown here is derived from an EMBL/GenBank/DDBJ whole genome shotgun (WGS) entry which is preliminary data.</text>
</comment>
<protein>
    <submittedName>
        <fullName evidence="1">Uncharacterized protein</fullName>
    </submittedName>
</protein>
<sequence length="305" mass="35074">MSHGDRDRDLQAMRTRYWVKVIKQIAKQEGKEDKAFIRELETNPLYADVADWEWWDYLSGDQVPQSKRLNIVEKLLPGTAESFTTGPRGLELWEVLAGPKLAERTFNAALVASYGSKAVNGWDLAEKAFWFILPMLSFKVGPFVAQMNKKMIIVDGKERPVIREGEHLPWSDIQRLIERGSIVLDEEKELIRAQSGEVLELKLSELLALCDDTRKLYTLENTLADLGSEIVEYAYNLNERDYSFGFTAEFILPAFSLWWIAQENNNNRVKNIARLIIQAMNNEVIELEFEEVGADLKDFVARKLI</sequence>
<reference evidence="1 2" key="1">
    <citation type="submission" date="2019-09" db="EMBL/GenBank/DDBJ databases">
        <title>Draft genome sequences of 48 bacterial type strains from the CCUG.</title>
        <authorList>
            <person name="Tunovic T."/>
            <person name="Pineiro-Iglesias B."/>
            <person name="Unosson C."/>
            <person name="Inganas E."/>
            <person name="Ohlen M."/>
            <person name="Cardew S."/>
            <person name="Jensie-Markopoulos S."/>
            <person name="Salva-Serra F."/>
            <person name="Jaen-Luchoro D."/>
            <person name="Karlsson R."/>
            <person name="Svensson-Stadler L."/>
            <person name="Chun J."/>
            <person name="Moore E."/>
        </authorList>
    </citation>
    <scope>NUCLEOTIDE SEQUENCE [LARGE SCALE GENOMIC DNA]</scope>
    <source>
        <strain evidence="1 2">CCUG 65686</strain>
    </source>
</reference>
<dbReference type="AlphaFoldDB" id="A0A6L3N582"/>
<accession>A0A6L3N582</accession>
<name>A0A6L3N582_9BURK</name>
<proteinExistence type="predicted"/>
<evidence type="ECO:0000313" key="2">
    <source>
        <dbReference type="Proteomes" id="UP000473470"/>
    </source>
</evidence>
<gene>
    <name evidence="1" type="ORF">F7R25_04225</name>
</gene>